<keyword evidence="1" id="KW-0472">Membrane</keyword>
<evidence type="ECO:0000313" key="2">
    <source>
        <dbReference type="EMBL" id="CAB4762079.1"/>
    </source>
</evidence>
<gene>
    <name evidence="2" type="ORF">UFOPK2806_01743</name>
</gene>
<keyword evidence="1" id="KW-1133">Transmembrane helix</keyword>
<name>A0A6J6UTZ8_9ZZZZ</name>
<dbReference type="AlphaFoldDB" id="A0A6J6UTZ8"/>
<protein>
    <submittedName>
        <fullName evidence="2">Unannotated protein</fullName>
    </submittedName>
</protein>
<sequence>MTSACGRLPSVTDDALCGTGPWNRENDEVEAGEEITEYVADEHPVAQVKRARWSEFPRSRKLSAFGLSAVLSLGIAFVIAGVFGSVTGRDQSRLPEEIEQLQPALGDKVLNQANIVVDLAPGYTGRLIVDDLVLRTVSTAESEPRGNAGSAPTTTIAFDPDTVRFDAGTNTLGYQPRPGGAIERFAVGRHLIKVIYWKLTESEVNSFSFTWYFDVSA</sequence>
<evidence type="ECO:0000256" key="1">
    <source>
        <dbReference type="SAM" id="Phobius"/>
    </source>
</evidence>
<organism evidence="2">
    <name type="scientific">freshwater metagenome</name>
    <dbReference type="NCBI Taxonomy" id="449393"/>
    <lineage>
        <taxon>unclassified sequences</taxon>
        <taxon>metagenomes</taxon>
        <taxon>ecological metagenomes</taxon>
    </lineage>
</organism>
<keyword evidence="1" id="KW-0812">Transmembrane</keyword>
<dbReference type="EMBL" id="CAEZYY010000026">
    <property type="protein sequence ID" value="CAB4762079.1"/>
    <property type="molecule type" value="Genomic_DNA"/>
</dbReference>
<reference evidence="2" key="1">
    <citation type="submission" date="2020-05" db="EMBL/GenBank/DDBJ databases">
        <authorList>
            <person name="Chiriac C."/>
            <person name="Salcher M."/>
            <person name="Ghai R."/>
            <person name="Kavagutti S V."/>
        </authorList>
    </citation>
    <scope>NUCLEOTIDE SEQUENCE</scope>
</reference>
<accession>A0A6J6UTZ8</accession>
<proteinExistence type="predicted"/>
<feature type="transmembrane region" description="Helical" evidence="1">
    <location>
        <begin position="62"/>
        <end position="83"/>
    </location>
</feature>